<dbReference type="EMBL" id="MGJI01000028">
    <property type="protein sequence ID" value="OGN03922.1"/>
    <property type="molecule type" value="Genomic_DNA"/>
</dbReference>
<evidence type="ECO:0000256" key="1">
    <source>
        <dbReference type="SAM" id="Phobius"/>
    </source>
</evidence>
<name>A0A1F8ESS1_9BACT</name>
<keyword evidence="1" id="KW-1133">Transmembrane helix</keyword>
<keyword evidence="1" id="KW-0812">Transmembrane</keyword>
<proteinExistence type="predicted"/>
<gene>
    <name evidence="2" type="ORF">A2831_02440</name>
</gene>
<sequence>MRFQVPQFIETEVKIIGPFTLKQFLFLAAGAVIIFILQYVLPLTYLIMAGLPIAIISFALAFYKIDGVPLPKYLLMALSFMTGTKRYQFRKEEGPTLPE</sequence>
<dbReference type="STRING" id="1802668.A2831_02440"/>
<protein>
    <recommendedName>
        <fullName evidence="4">PrgI family protein</fullName>
    </recommendedName>
</protein>
<organism evidence="2 3">
    <name type="scientific">Candidatus Yanofskybacteria bacterium RIFCSPHIGHO2_01_FULL_44_17</name>
    <dbReference type="NCBI Taxonomy" id="1802668"/>
    <lineage>
        <taxon>Bacteria</taxon>
        <taxon>Candidatus Yanofskyibacteriota</taxon>
    </lineage>
</organism>
<dbReference type="InterPro" id="IPR024414">
    <property type="entry name" value="Uncharacterised_PrgI"/>
</dbReference>
<comment type="caution">
    <text evidence="2">The sequence shown here is derived from an EMBL/GenBank/DDBJ whole genome shotgun (WGS) entry which is preliminary data.</text>
</comment>
<evidence type="ECO:0008006" key="4">
    <source>
        <dbReference type="Google" id="ProtNLM"/>
    </source>
</evidence>
<feature type="transmembrane region" description="Helical" evidence="1">
    <location>
        <begin position="45"/>
        <end position="63"/>
    </location>
</feature>
<reference evidence="2 3" key="1">
    <citation type="journal article" date="2016" name="Nat. Commun.">
        <title>Thousands of microbial genomes shed light on interconnected biogeochemical processes in an aquifer system.</title>
        <authorList>
            <person name="Anantharaman K."/>
            <person name="Brown C.T."/>
            <person name="Hug L.A."/>
            <person name="Sharon I."/>
            <person name="Castelle C.J."/>
            <person name="Probst A.J."/>
            <person name="Thomas B.C."/>
            <person name="Singh A."/>
            <person name="Wilkins M.J."/>
            <person name="Karaoz U."/>
            <person name="Brodie E.L."/>
            <person name="Williams K.H."/>
            <person name="Hubbard S.S."/>
            <person name="Banfield J.F."/>
        </authorList>
    </citation>
    <scope>NUCLEOTIDE SEQUENCE [LARGE SCALE GENOMIC DNA]</scope>
</reference>
<feature type="transmembrane region" description="Helical" evidence="1">
    <location>
        <begin position="21"/>
        <end position="39"/>
    </location>
</feature>
<evidence type="ECO:0000313" key="3">
    <source>
        <dbReference type="Proteomes" id="UP000177507"/>
    </source>
</evidence>
<accession>A0A1F8ESS1</accession>
<dbReference type="AlphaFoldDB" id="A0A1F8ESS1"/>
<dbReference type="Proteomes" id="UP000177507">
    <property type="component" value="Unassembled WGS sequence"/>
</dbReference>
<evidence type="ECO:0000313" key="2">
    <source>
        <dbReference type="EMBL" id="OGN03922.1"/>
    </source>
</evidence>
<keyword evidence="1" id="KW-0472">Membrane</keyword>
<dbReference type="Pfam" id="PF12666">
    <property type="entry name" value="PrgI"/>
    <property type="match status" value="1"/>
</dbReference>